<comment type="caution">
    <text evidence="1">The sequence shown here is derived from an EMBL/GenBank/DDBJ whole genome shotgun (WGS) entry which is preliminary data.</text>
</comment>
<dbReference type="InterPro" id="IPR029058">
    <property type="entry name" value="AB_hydrolase_fold"/>
</dbReference>
<dbReference type="RefSeq" id="WP_003924064.1">
    <property type="nucleotide sequence ID" value="NZ_BCTB01000009.1"/>
</dbReference>
<reference evidence="2" key="2">
    <citation type="submission" date="2016-02" db="EMBL/GenBank/DDBJ databases">
        <title>Draft genome sequence of five rapidly growing Mycobacterium species.</title>
        <authorList>
            <person name="Katahira K."/>
            <person name="Gotou Y."/>
            <person name="Iida K."/>
            <person name="Ogura Y."/>
            <person name="Hayashi T."/>
        </authorList>
    </citation>
    <scope>NUCLEOTIDE SEQUENCE [LARGE SCALE GENOMIC DNA]</scope>
    <source>
        <strain evidence="2">JCM6362</strain>
    </source>
</reference>
<evidence type="ECO:0000313" key="2">
    <source>
        <dbReference type="Proteomes" id="UP000069654"/>
    </source>
</evidence>
<name>A0A100XDA9_MYCTH</name>
<dbReference type="EMBL" id="BCTB01000009">
    <property type="protein sequence ID" value="GAT14539.1"/>
    <property type="molecule type" value="Genomic_DNA"/>
</dbReference>
<protein>
    <submittedName>
        <fullName evidence="1">Bacteriophage protein</fullName>
    </submittedName>
</protein>
<dbReference type="Gene3D" id="3.40.50.1820">
    <property type="entry name" value="alpha/beta hydrolase"/>
    <property type="match status" value="1"/>
</dbReference>
<dbReference type="OMA" id="WVHSIAS"/>
<proteinExistence type="predicted"/>
<evidence type="ECO:0000313" key="1">
    <source>
        <dbReference type="EMBL" id="GAT14539.1"/>
    </source>
</evidence>
<dbReference type="Proteomes" id="UP000069654">
    <property type="component" value="Unassembled WGS sequence"/>
</dbReference>
<dbReference type="AlphaFoldDB" id="A0A100XDA9"/>
<accession>A0A100XDA9</accession>
<dbReference type="STRING" id="1797.RMCT_1509"/>
<reference evidence="1 2" key="1">
    <citation type="journal article" date="2016" name="Genome Announc.">
        <title>Draft Genome Sequences of Five Rapidly Growing Mycobacterium Species, M. thermoresistibile, M. fortuitum subsp. acetamidolyticum, M. canariasense, M. brisbanense, and M. novocastrense.</title>
        <authorList>
            <person name="Katahira K."/>
            <person name="Ogura Y."/>
            <person name="Gotoh Y."/>
            <person name="Hayashi T."/>
        </authorList>
    </citation>
    <scope>NUCLEOTIDE SEQUENCE [LARGE SCALE GENOMIC DNA]</scope>
    <source>
        <strain evidence="1 2">JCM6362</strain>
    </source>
</reference>
<dbReference type="OrthoDB" id="4412616at2"/>
<sequence>MARHTLFCVPGTWEAVAAADRMPGAMTPTAEIGMLKGVTDLLDRRVFDVVYVNYPASFGPVPGGGQSLLEALGNPSYLVSRDMGIAELKRLIAAHRGTFGLLGYSQGAAVVSLVGRELVSGSLTSRQRDCLWVHSIASPHRCRGRTFHLGNQLAYEGISGDNQTITGTIDWFDYCLPGDIYGNADIRGTYLKQGYDLVTPLSLVDPFTMISQIAENLVGWLETGELGPVSIYRAVKTGFDLGTFLRDFPHDKYGVWDIIPGWTALRHSANHLNFWGPRLPTTNDV</sequence>
<organism evidence="1 2">
    <name type="scientific">Mycolicibacterium thermoresistibile</name>
    <name type="common">Mycobacterium thermoresistibile</name>
    <dbReference type="NCBI Taxonomy" id="1797"/>
    <lineage>
        <taxon>Bacteria</taxon>
        <taxon>Bacillati</taxon>
        <taxon>Actinomycetota</taxon>
        <taxon>Actinomycetes</taxon>
        <taxon>Mycobacteriales</taxon>
        <taxon>Mycobacteriaceae</taxon>
        <taxon>Mycolicibacterium</taxon>
    </lineage>
</organism>
<dbReference type="SUPFAM" id="SSF53474">
    <property type="entry name" value="alpha/beta-Hydrolases"/>
    <property type="match status" value="1"/>
</dbReference>
<gene>
    <name evidence="1" type="ORF">RMCT_1509</name>
</gene>